<evidence type="ECO:0000256" key="2">
    <source>
        <dbReference type="ARBA" id="ARBA00004882"/>
    </source>
</evidence>
<keyword evidence="15" id="KW-0560">Oxidoreductase</keyword>
<organism evidence="15 16">
    <name type="scientific">Rhizosaccharibacter radicis</name>
    <dbReference type="NCBI Taxonomy" id="2782605"/>
    <lineage>
        <taxon>Bacteria</taxon>
        <taxon>Pseudomonadati</taxon>
        <taxon>Pseudomonadota</taxon>
        <taxon>Alphaproteobacteria</taxon>
        <taxon>Acetobacterales</taxon>
        <taxon>Acetobacteraceae</taxon>
        <taxon>Rhizosaccharibacter</taxon>
    </lineage>
</organism>
<comment type="similarity">
    <text evidence="4">In the N-terminal section; belongs to the cytidine and deoxycytidylate deaminase family.</text>
</comment>
<dbReference type="InterPro" id="IPR016192">
    <property type="entry name" value="APOBEC/CMP_deaminase_Zn-bd"/>
</dbReference>
<name>A0ABT1W0I1_9PROT</name>
<dbReference type="InterPro" id="IPR004794">
    <property type="entry name" value="Eubact_RibD"/>
</dbReference>
<evidence type="ECO:0000256" key="8">
    <source>
        <dbReference type="ARBA" id="ARBA00019930"/>
    </source>
</evidence>
<evidence type="ECO:0000313" key="16">
    <source>
        <dbReference type="Proteomes" id="UP001524547"/>
    </source>
</evidence>
<keyword evidence="15" id="KW-0378">Hydrolase</keyword>
<evidence type="ECO:0000259" key="14">
    <source>
        <dbReference type="PROSITE" id="PS51747"/>
    </source>
</evidence>
<proteinExistence type="inferred from homology"/>
<comment type="caution">
    <text evidence="15">The sequence shown here is derived from an EMBL/GenBank/DDBJ whole genome shotgun (WGS) entry which is preliminary data.</text>
</comment>
<dbReference type="SUPFAM" id="SSF53597">
    <property type="entry name" value="Dihydrofolate reductase-like"/>
    <property type="match status" value="1"/>
</dbReference>
<dbReference type="GO" id="GO:0008835">
    <property type="term" value="F:diaminohydroxyphosphoribosylaminopyrimidine deaminase activity"/>
    <property type="evidence" value="ECO:0007669"/>
    <property type="project" value="UniProtKB-EC"/>
</dbReference>
<evidence type="ECO:0000256" key="13">
    <source>
        <dbReference type="SAM" id="MobiDB-lite"/>
    </source>
</evidence>
<comment type="function">
    <text evidence="1">Converts 2,5-diamino-6-(ribosylamino)-4(3h)-pyrimidinone 5'-phosphate into 5-amino-6-(ribosylamino)-2,4(1h,3h)-pyrimidinedione 5'-phosphate.</text>
</comment>
<evidence type="ECO:0000256" key="11">
    <source>
        <dbReference type="ARBA" id="ARBA00022833"/>
    </source>
</evidence>
<evidence type="ECO:0000256" key="6">
    <source>
        <dbReference type="ARBA" id="ARBA00012766"/>
    </source>
</evidence>
<keyword evidence="9" id="KW-0686">Riboflavin biosynthesis</keyword>
<comment type="similarity">
    <text evidence="5">In the C-terminal section; belongs to the HTP reductase family.</text>
</comment>
<protein>
    <recommendedName>
        <fullName evidence="8">Riboflavin biosynthesis protein RibD</fullName>
        <ecNumber evidence="7">1.1.1.193</ecNumber>
        <ecNumber evidence="6">3.5.4.26</ecNumber>
    </recommendedName>
</protein>
<dbReference type="EMBL" id="JAMZEJ010000009">
    <property type="protein sequence ID" value="MCQ8242103.1"/>
    <property type="molecule type" value="Genomic_DNA"/>
</dbReference>
<dbReference type="SUPFAM" id="SSF53927">
    <property type="entry name" value="Cytidine deaminase-like"/>
    <property type="match status" value="1"/>
</dbReference>
<evidence type="ECO:0000256" key="1">
    <source>
        <dbReference type="ARBA" id="ARBA00002151"/>
    </source>
</evidence>
<keyword evidence="16" id="KW-1185">Reference proteome</keyword>
<evidence type="ECO:0000256" key="10">
    <source>
        <dbReference type="ARBA" id="ARBA00022723"/>
    </source>
</evidence>
<comment type="pathway">
    <text evidence="3">Cofactor biosynthesis; riboflavin biosynthesis; 5-amino-6-(D-ribitylamino)uracil from GTP: step 3/4.</text>
</comment>
<evidence type="ECO:0000313" key="15">
    <source>
        <dbReference type="EMBL" id="MCQ8242103.1"/>
    </source>
</evidence>
<dbReference type="Proteomes" id="UP001524547">
    <property type="component" value="Unassembled WGS sequence"/>
</dbReference>
<dbReference type="CDD" id="cd01284">
    <property type="entry name" value="Riboflavin_deaminase-reductase"/>
    <property type="match status" value="1"/>
</dbReference>
<keyword evidence="10" id="KW-0479">Metal-binding</keyword>
<dbReference type="PROSITE" id="PS51747">
    <property type="entry name" value="CYT_DCMP_DEAMINASES_2"/>
    <property type="match status" value="1"/>
</dbReference>
<evidence type="ECO:0000256" key="12">
    <source>
        <dbReference type="ARBA" id="ARBA00023268"/>
    </source>
</evidence>
<evidence type="ECO:0000256" key="5">
    <source>
        <dbReference type="ARBA" id="ARBA00007417"/>
    </source>
</evidence>
<comment type="pathway">
    <text evidence="2">Cofactor biosynthesis; riboflavin biosynthesis; 5-amino-6-(D-ribitylamino)uracil from GTP: step 2/4.</text>
</comment>
<evidence type="ECO:0000256" key="7">
    <source>
        <dbReference type="ARBA" id="ARBA00013173"/>
    </source>
</evidence>
<dbReference type="Pfam" id="PF00383">
    <property type="entry name" value="dCMP_cyt_deam_1"/>
    <property type="match status" value="1"/>
</dbReference>
<keyword evidence="11" id="KW-0862">Zinc</keyword>
<dbReference type="EC" id="1.1.1.193" evidence="7"/>
<evidence type="ECO:0000256" key="9">
    <source>
        <dbReference type="ARBA" id="ARBA00022619"/>
    </source>
</evidence>
<accession>A0ABT1W0I1</accession>
<gene>
    <name evidence="15" type="primary">ribD</name>
    <name evidence="15" type="ORF">NFI88_14785</name>
</gene>
<keyword evidence="12" id="KW-0511">Multifunctional enzyme</keyword>
<evidence type="ECO:0000256" key="4">
    <source>
        <dbReference type="ARBA" id="ARBA00005259"/>
    </source>
</evidence>
<dbReference type="PROSITE" id="PS00903">
    <property type="entry name" value="CYT_DCMP_DEAMINASES_1"/>
    <property type="match status" value="1"/>
</dbReference>
<dbReference type="InterPro" id="IPR002125">
    <property type="entry name" value="CMP_dCMP_dom"/>
</dbReference>
<dbReference type="InterPro" id="IPR016193">
    <property type="entry name" value="Cytidine_deaminase-like"/>
</dbReference>
<dbReference type="EC" id="3.5.4.26" evidence="6"/>
<dbReference type="GO" id="GO:0008703">
    <property type="term" value="F:5-amino-6-(5-phosphoribosylamino)uracil reductase activity"/>
    <property type="evidence" value="ECO:0007669"/>
    <property type="project" value="UniProtKB-EC"/>
</dbReference>
<feature type="region of interest" description="Disordered" evidence="13">
    <location>
        <begin position="1"/>
        <end position="20"/>
    </location>
</feature>
<dbReference type="NCBIfam" id="TIGR00326">
    <property type="entry name" value="eubact_ribD"/>
    <property type="match status" value="1"/>
</dbReference>
<dbReference type="Gene3D" id="3.40.430.10">
    <property type="entry name" value="Dihydrofolate Reductase, subunit A"/>
    <property type="match status" value="1"/>
</dbReference>
<dbReference type="InterPro" id="IPR002734">
    <property type="entry name" value="RibDG_C"/>
</dbReference>
<sequence length="388" mass="40030">MTAPAVPGPTAASGAVVGGPTNSVPPTVASGATTDAVPPPVRAAFIAAIDEACRFLGNTAPNPPVGCAVLDANGEVLAVGAHHRAGEPHAEALALRLCQQRGLMHRARTLVVTLEPCNHHGRTPPCTEAILATPVREVWVGTVDPNPRVAGGGIGRLRAAGRTVHGLPAASPEAGRCRALIAPFAALSSGGRPWISVKQALDRAGSMRPPAGRRTFTSEDSLLLAHRMRRATDAVVVGTGTVLADAPELTVRRLPDHADRRRVLAVVGRRPVPASWRAAASERGFRLIDVPVLADLPAALAAEGAMWALVEAGPGLLGALREQGLWDDWLQIRQAPMPGPPAPATGPAAADAPVPDLLRLAVASRHGALSPLSLLPELSSLFPAEEPS</sequence>
<reference evidence="15 16" key="1">
    <citation type="submission" date="2022-06" db="EMBL/GenBank/DDBJ databases">
        <title>Rhizosaccharibacter gen. nov. sp. nov. KSS12, endophytic bacteria isolated from sugarcane.</title>
        <authorList>
            <person name="Pitiwittayakul N."/>
        </authorList>
    </citation>
    <scope>NUCLEOTIDE SEQUENCE [LARGE SCALE GENOMIC DNA]</scope>
    <source>
        <strain evidence="15 16">KSS12</strain>
    </source>
</reference>
<dbReference type="Pfam" id="PF01872">
    <property type="entry name" value="RibD_C"/>
    <property type="match status" value="1"/>
</dbReference>
<evidence type="ECO:0000256" key="3">
    <source>
        <dbReference type="ARBA" id="ARBA00004910"/>
    </source>
</evidence>
<dbReference type="Gene3D" id="3.40.140.10">
    <property type="entry name" value="Cytidine Deaminase, domain 2"/>
    <property type="match status" value="1"/>
</dbReference>
<feature type="domain" description="CMP/dCMP-type deaminase" evidence="14">
    <location>
        <begin position="39"/>
        <end position="165"/>
    </location>
</feature>
<dbReference type="InterPro" id="IPR024072">
    <property type="entry name" value="DHFR-like_dom_sf"/>
</dbReference>